<reference evidence="1 2" key="1">
    <citation type="submission" date="2019-06" db="EMBL/GenBank/DDBJ databases">
        <title>A chromosomal-level reference genome of Carpinus fangiana (Coryloideae, Betulaceae).</title>
        <authorList>
            <person name="Yang X."/>
            <person name="Wang Z."/>
            <person name="Zhang L."/>
            <person name="Hao G."/>
            <person name="Liu J."/>
            <person name="Yang Y."/>
        </authorList>
    </citation>
    <scope>NUCLEOTIDE SEQUENCE [LARGE SCALE GENOMIC DNA]</scope>
    <source>
        <strain evidence="1">Cfa_2016G</strain>
        <tissue evidence="1">Leaf</tissue>
    </source>
</reference>
<dbReference type="AlphaFoldDB" id="A0A5N6QZ20"/>
<evidence type="ECO:0000313" key="2">
    <source>
        <dbReference type="Proteomes" id="UP000327013"/>
    </source>
</evidence>
<keyword evidence="2" id="KW-1185">Reference proteome</keyword>
<sequence>MLLSLPSQLHAYPNFSLSFPLKRSFSQALSLGPSLANVSLSPISLTPANDPVTGFGGTWRVRSQHDGGFALAGFCSDAPTDYLRLSLNSFYPPSAMLSLSIAPVSHYHSGDTHSTTPALSQ</sequence>
<evidence type="ECO:0000313" key="1">
    <source>
        <dbReference type="EMBL" id="KAE8022793.1"/>
    </source>
</evidence>
<protein>
    <submittedName>
        <fullName evidence="1">Uncharacterized protein</fullName>
    </submittedName>
</protein>
<dbReference type="Proteomes" id="UP000327013">
    <property type="component" value="Chromosome 3"/>
</dbReference>
<name>A0A5N6QZ20_9ROSI</name>
<accession>A0A5N6QZ20</accession>
<gene>
    <name evidence="1" type="ORF">FH972_008563</name>
</gene>
<organism evidence="1 2">
    <name type="scientific">Carpinus fangiana</name>
    <dbReference type="NCBI Taxonomy" id="176857"/>
    <lineage>
        <taxon>Eukaryota</taxon>
        <taxon>Viridiplantae</taxon>
        <taxon>Streptophyta</taxon>
        <taxon>Embryophyta</taxon>
        <taxon>Tracheophyta</taxon>
        <taxon>Spermatophyta</taxon>
        <taxon>Magnoliopsida</taxon>
        <taxon>eudicotyledons</taxon>
        <taxon>Gunneridae</taxon>
        <taxon>Pentapetalae</taxon>
        <taxon>rosids</taxon>
        <taxon>fabids</taxon>
        <taxon>Fagales</taxon>
        <taxon>Betulaceae</taxon>
        <taxon>Carpinus</taxon>
    </lineage>
</organism>
<dbReference type="EMBL" id="CM017323">
    <property type="protein sequence ID" value="KAE8022793.1"/>
    <property type="molecule type" value="Genomic_DNA"/>
</dbReference>
<proteinExistence type="predicted"/>